<dbReference type="Gene3D" id="3.40.366.10">
    <property type="entry name" value="Malonyl-Coenzyme A Acyl Carrier Protein, domain 2"/>
    <property type="match status" value="1"/>
</dbReference>
<dbReference type="SMART" id="SM00827">
    <property type="entry name" value="PKS_AT"/>
    <property type="match status" value="1"/>
</dbReference>
<dbReference type="FunFam" id="3.30.70.250:FF:000001">
    <property type="entry name" value="Malonyl CoA-acyl carrier protein transacylase"/>
    <property type="match status" value="1"/>
</dbReference>
<dbReference type="InterPro" id="IPR001227">
    <property type="entry name" value="Ac_transferase_dom_sf"/>
</dbReference>
<dbReference type="Gene3D" id="3.30.70.250">
    <property type="entry name" value="Malonyl-CoA ACP transacylase, ACP-binding"/>
    <property type="match status" value="1"/>
</dbReference>
<dbReference type="GO" id="GO:0005829">
    <property type="term" value="C:cytosol"/>
    <property type="evidence" value="ECO:0007669"/>
    <property type="project" value="TreeGrafter"/>
</dbReference>
<dbReference type="SUPFAM" id="SSF52151">
    <property type="entry name" value="FabD/lysophospholipase-like"/>
    <property type="match status" value="1"/>
</dbReference>
<sequence length="319" mass="32932">MALAFVFPGQGSQAVGMGRELAAAFAPAREVFEAVDETLKQNLSRLMFEGPIEELTLTANAQPALMAVSLAALRVLESEGGFVLRDKAALVAGHSLGEYSALAAAGSFDVPTAGRLLRLRGEAMQKAVPAGIGAMAALLGAEAEQARAICERAAVDPETGRREVAEMANDNGGGQVVISGHKGAIERAIEIAKAEGIRRAMLLPVSAPFHCSLMAPAAEAMGEALEGAAVQAPAVPLVANVTAAKVTDPAQIRDLLVRQVTGSVRWRESVAAMVEMGCDRFVEIGAGKVLTGLMKRNAPEAAAMACGTPAEIEAVLKAL</sequence>
<dbReference type="Proteomes" id="UP000254919">
    <property type="component" value="Unassembled WGS sequence"/>
</dbReference>
<evidence type="ECO:0000256" key="4">
    <source>
        <dbReference type="ARBA" id="ARBA00023315"/>
    </source>
</evidence>
<protein>
    <recommendedName>
        <fullName evidence="2 6">Malonyl CoA-acyl carrier protein transacylase</fullName>
        <ecNumber evidence="1 6">2.3.1.39</ecNumber>
    </recommendedName>
</protein>
<evidence type="ECO:0000256" key="6">
    <source>
        <dbReference type="PIRNR" id="PIRNR000446"/>
    </source>
</evidence>
<dbReference type="NCBIfam" id="TIGR00128">
    <property type="entry name" value="fabD"/>
    <property type="match status" value="1"/>
</dbReference>
<feature type="active site" evidence="7">
    <location>
        <position position="95"/>
    </location>
</feature>
<dbReference type="GO" id="GO:0004314">
    <property type="term" value="F:[acyl-carrier-protein] S-malonyltransferase activity"/>
    <property type="evidence" value="ECO:0007669"/>
    <property type="project" value="UniProtKB-EC"/>
</dbReference>
<evidence type="ECO:0000313" key="10">
    <source>
        <dbReference type="Proteomes" id="UP000254919"/>
    </source>
</evidence>
<evidence type="ECO:0000256" key="5">
    <source>
        <dbReference type="ARBA" id="ARBA00048462"/>
    </source>
</evidence>
<name>A0A379N5P4_9PROT</name>
<evidence type="ECO:0000256" key="7">
    <source>
        <dbReference type="PIRSR" id="PIRSR000446-1"/>
    </source>
</evidence>
<comment type="similarity">
    <text evidence="6">Belongs to the fabD family.</text>
</comment>
<dbReference type="GO" id="GO:0006633">
    <property type="term" value="P:fatty acid biosynthetic process"/>
    <property type="evidence" value="ECO:0007669"/>
    <property type="project" value="TreeGrafter"/>
</dbReference>
<gene>
    <name evidence="9" type="primary">fabD_2</name>
    <name evidence="9" type="ORF">NCTC13291_03727</name>
</gene>
<keyword evidence="4 6" id="KW-0012">Acyltransferase</keyword>
<dbReference type="GeneID" id="99634870"/>
<evidence type="ECO:0000256" key="2">
    <source>
        <dbReference type="ARBA" id="ARBA00018953"/>
    </source>
</evidence>
<dbReference type="InterPro" id="IPR004410">
    <property type="entry name" value="Malonyl_CoA-ACP_transAc_FabD"/>
</dbReference>
<dbReference type="EMBL" id="UGVN01000001">
    <property type="protein sequence ID" value="SUE42109.1"/>
    <property type="molecule type" value="Genomic_DNA"/>
</dbReference>
<dbReference type="SUPFAM" id="SSF55048">
    <property type="entry name" value="Probable ACP-binding domain of malonyl-CoA ACP transacylase"/>
    <property type="match status" value="1"/>
</dbReference>
<organism evidence="9 10">
    <name type="scientific">Roseomonas mucosa</name>
    <dbReference type="NCBI Taxonomy" id="207340"/>
    <lineage>
        <taxon>Bacteria</taxon>
        <taxon>Pseudomonadati</taxon>
        <taxon>Pseudomonadota</taxon>
        <taxon>Alphaproteobacteria</taxon>
        <taxon>Acetobacterales</taxon>
        <taxon>Roseomonadaceae</taxon>
        <taxon>Roseomonas</taxon>
    </lineage>
</organism>
<dbReference type="AlphaFoldDB" id="A0A379N5P4"/>
<keyword evidence="3 6" id="KW-0808">Transferase</keyword>
<evidence type="ECO:0000259" key="8">
    <source>
        <dbReference type="SMART" id="SM00827"/>
    </source>
</evidence>
<dbReference type="PIRSF" id="PIRSF000446">
    <property type="entry name" value="Mct"/>
    <property type="match status" value="1"/>
</dbReference>
<reference evidence="9 10" key="1">
    <citation type="submission" date="2018-06" db="EMBL/GenBank/DDBJ databases">
        <authorList>
            <consortium name="Pathogen Informatics"/>
            <person name="Doyle S."/>
        </authorList>
    </citation>
    <scope>NUCLEOTIDE SEQUENCE [LARGE SCALE GENOMIC DNA]</scope>
    <source>
        <strain evidence="9 10">NCTC13291</strain>
    </source>
</reference>
<dbReference type="RefSeq" id="WP_019461618.1">
    <property type="nucleotide sequence ID" value="NZ_AP031462.1"/>
</dbReference>
<dbReference type="InterPro" id="IPR050858">
    <property type="entry name" value="Mal-CoA-ACP_Trans/PKS_FabD"/>
</dbReference>
<dbReference type="PANTHER" id="PTHR42681">
    <property type="entry name" value="MALONYL-COA-ACYL CARRIER PROTEIN TRANSACYLASE, MITOCHONDRIAL"/>
    <property type="match status" value="1"/>
</dbReference>
<dbReference type="Pfam" id="PF00698">
    <property type="entry name" value="Acyl_transf_1"/>
    <property type="match status" value="1"/>
</dbReference>
<dbReference type="InterPro" id="IPR024925">
    <property type="entry name" value="Malonyl_CoA-ACP_transAc"/>
</dbReference>
<comment type="catalytic activity">
    <reaction evidence="5 6">
        <text>holo-[ACP] + malonyl-CoA = malonyl-[ACP] + CoA</text>
        <dbReference type="Rhea" id="RHEA:41792"/>
        <dbReference type="Rhea" id="RHEA-COMP:9623"/>
        <dbReference type="Rhea" id="RHEA-COMP:9685"/>
        <dbReference type="ChEBI" id="CHEBI:57287"/>
        <dbReference type="ChEBI" id="CHEBI:57384"/>
        <dbReference type="ChEBI" id="CHEBI:64479"/>
        <dbReference type="ChEBI" id="CHEBI:78449"/>
        <dbReference type="EC" id="2.3.1.39"/>
    </reaction>
</comment>
<dbReference type="InterPro" id="IPR014043">
    <property type="entry name" value="Acyl_transferase_dom"/>
</dbReference>
<dbReference type="InterPro" id="IPR016036">
    <property type="entry name" value="Malonyl_transacylase_ACP-bd"/>
</dbReference>
<evidence type="ECO:0000256" key="1">
    <source>
        <dbReference type="ARBA" id="ARBA00013258"/>
    </source>
</evidence>
<feature type="active site" evidence="7">
    <location>
        <position position="210"/>
    </location>
</feature>
<evidence type="ECO:0000313" key="9">
    <source>
        <dbReference type="EMBL" id="SUE42109.1"/>
    </source>
</evidence>
<proteinExistence type="inferred from homology"/>
<dbReference type="EC" id="2.3.1.39" evidence="1 6"/>
<feature type="domain" description="Malonyl-CoA:ACP transacylase (MAT)" evidence="8">
    <location>
        <begin position="6"/>
        <end position="311"/>
    </location>
</feature>
<dbReference type="InterPro" id="IPR016035">
    <property type="entry name" value="Acyl_Trfase/lysoPLipase"/>
</dbReference>
<dbReference type="PANTHER" id="PTHR42681:SF1">
    <property type="entry name" value="MALONYL-COA-ACYL CARRIER PROTEIN TRANSACYLASE, MITOCHONDRIAL"/>
    <property type="match status" value="1"/>
</dbReference>
<evidence type="ECO:0000256" key="3">
    <source>
        <dbReference type="ARBA" id="ARBA00022679"/>
    </source>
</evidence>
<accession>A0A379N5P4</accession>